<dbReference type="EMBL" id="JACIEW010000002">
    <property type="protein sequence ID" value="MBB4051352.1"/>
    <property type="molecule type" value="Genomic_DNA"/>
</dbReference>
<dbReference type="Pfam" id="PF13490">
    <property type="entry name" value="zf-HC2"/>
    <property type="match status" value="1"/>
</dbReference>
<evidence type="ECO:0000313" key="2">
    <source>
        <dbReference type="EMBL" id="MBB4051352.1"/>
    </source>
</evidence>
<dbReference type="AlphaFoldDB" id="A0A7W6ILF3"/>
<keyword evidence="3" id="KW-1185">Reference proteome</keyword>
<dbReference type="RefSeq" id="WP_183310116.1">
    <property type="nucleotide sequence ID" value="NZ_JACIEW010000002.1"/>
</dbReference>
<gene>
    <name evidence="2" type="ORF">GGR20_000988</name>
</gene>
<dbReference type="Proteomes" id="UP000547011">
    <property type="component" value="Unassembled WGS sequence"/>
</dbReference>
<proteinExistence type="predicted"/>
<comment type="caution">
    <text evidence="2">The sequence shown here is derived from an EMBL/GenBank/DDBJ whole genome shotgun (WGS) entry which is preliminary data.</text>
</comment>
<feature type="domain" description="Putative zinc-finger" evidence="1">
    <location>
        <begin position="4"/>
        <end position="38"/>
    </location>
</feature>
<evidence type="ECO:0000259" key="1">
    <source>
        <dbReference type="Pfam" id="PF13490"/>
    </source>
</evidence>
<dbReference type="InterPro" id="IPR041916">
    <property type="entry name" value="Anti_sigma_zinc_sf"/>
</dbReference>
<dbReference type="Gene3D" id="1.10.10.1320">
    <property type="entry name" value="Anti-sigma factor, zinc-finger domain"/>
    <property type="match status" value="1"/>
</dbReference>
<name>A0A7W6ILF3_9HYPH</name>
<sequence length="78" mass="8732">MLSCRELSETATDYLEGTLTLRQRVGVKMHLLMCKHCRAYVDQLAKTVALLRSAQTGQDSIEPDPRVIEVFRNAAGKP</sequence>
<evidence type="ECO:0000313" key="3">
    <source>
        <dbReference type="Proteomes" id="UP000547011"/>
    </source>
</evidence>
<organism evidence="2 3">
    <name type="scientific">Devosia subaequoris</name>
    <dbReference type="NCBI Taxonomy" id="395930"/>
    <lineage>
        <taxon>Bacteria</taxon>
        <taxon>Pseudomonadati</taxon>
        <taxon>Pseudomonadota</taxon>
        <taxon>Alphaproteobacteria</taxon>
        <taxon>Hyphomicrobiales</taxon>
        <taxon>Devosiaceae</taxon>
        <taxon>Devosia</taxon>
    </lineage>
</organism>
<dbReference type="InterPro" id="IPR027383">
    <property type="entry name" value="Znf_put"/>
</dbReference>
<protein>
    <submittedName>
        <fullName evidence="2">Putative anti-sigma-YlaC factor YlaD</fullName>
    </submittedName>
</protein>
<reference evidence="2 3" key="1">
    <citation type="submission" date="2020-08" db="EMBL/GenBank/DDBJ databases">
        <title>Genomic Encyclopedia of Type Strains, Phase IV (KMG-IV): sequencing the most valuable type-strain genomes for metagenomic binning, comparative biology and taxonomic classification.</title>
        <authorList>
            <person name="Goeker M."/>
        </authorList>
    </citation>
    <scope>NUCLEOTIDE SEQUENCE [LARGE SCALE GENOMIC DNA]</scope>
    <source>
        <strain evidence="2 3">DSM 23447</strain>
    </source>
</reference>
<accession>A0A7W6ILF3</accession>